<evidence type="ECO:0000313" key="2">
    <source>
        <dbReference type="EMBL" id="KAH7090497.1"/>
    </source>
</evidence>
<evidence type="ECO:0000313" key="3">
    <source>
        <dbReference type="Proteomes" id="UP000813461"/>
    </source>
</evidence>
<dbReference type="EMBL" id="JAGMVJ010000005">
    <property type="protein sequence ID" value="KAH7090497.1"/>
    <property type="molecule type" value="Genomic_DNA"/>
</dbReference>
<protein>
    <submittedName>
        <fullName evidence="2">Uncharacterized protein</fullName>
    </submittedName>
</protein>
<dbReference type="Proteomes" id="UP000813461">
    <property type="component" value="Unassembled WGS sequence"/>
</dbReference>
<sequence length="280" mass="32421">MSSFARARQALDNEIKAVTDMRRQYAVCDVKTNDENECKIELRHDLDDALVTVVKFKIQEVEEEFLFTFTPLKFTTSTMSTTQPNPNPNRAYIILRTNYQRLPNHSRGYTYTSEDPIVLSAHATNELASEALIDHKRFITYNANGDYMTRDYALYMCRDMIDGVDIILTPRSHIPPTEVRLRVQVVDVKEDEKENKKLDEAVRRALNRNRVEFGRGPMELRQVRTTWRGPGNEGQEDHNAESDGEFYSDLEIESGREVPRRFRGHSIDGSVRTLKWNIGT</sequence>
<evidence type="ECO:0000256" key="1">
    <source>
        <dbReference type="SAM" id="MobiDB-lite"/>
    </source>
</evidence>
<name>A0A8K0RCS9_9PLEO</name>
<proteinExistence type="predicted"/>
<reference evidence="2" key="1">
    <citation type="journal article" date="2021" name="Nat. Commun.">
        <title>Genetic determinants of endophytism in the Arabidopsis root mycobiome.</title>
        <authorList>
            <person name="Mesny F."/>
            <person name="Miyauchi S."/>
            <person name="Thiergart T."/>
            <person name="Pickel B."/>
            <person name="Atanasova L."/>
            <person name="Karlsson M."/>
            <person name="Huettel B."/>
            <person name="Barry K.W."/>
            <person name="Haridas S."/>
            <person name="Chen C."/>
            <person name="Bauer D."/>
            <person name="Andreopoulos W."/>
            <person name="Pangilinan J."/>
            <person name="LaButti K."/>
            <person name="Riley R."/>
            <person name="Lipzen A."/>
            <person name="Clum A."/>
            <person name="Drula E."/>
            <person name="Henrissat B."/>
            <person name="Kohler A."/>
            <person name="Grigoriev I.V."/>
            <person name="Martin F.M."/>
            <person name="Hacquard S."/>
        </authorList>
    </citation>
    <scope>NUCLEOTIDE SEQUENCE</scope>
    <source>
        <strain evidence="2">MPI-SDFR-AT-0120</strain>
    </source>
</reference>
<feature type="region of interest" description="Disordered" evidence="1">
    <location>
        <begin position="226"/>
        <end position="245"/>
    </location>
</feature>
<dbReference type="OrthoDB" id="10457059at2759"/>
<organism evidence="2 3">
    <name type="scientific">Paraphoma chrysanthemicola</name>
    <dbReference type="NCBI Taxonomy" id="798071"/>
    <lineage>
        <taxon>Eukaryota</taxon>
        <taxon>Fungi</taxon>
        <taxon>Dikarya</taxon>
        <taxon>Ascomycota</taxon>
        <taxon>Pezizomycotina</taxon>
        <taxon>Dothideomycetes</taxon>
        <taxon>Pleosporomycetidae</taxon>
        <taxon>Pleosporales</taxon>
        <taxon>Pleosporineae</taxon>
        <taxon>Phaeosphaeriaceae</taxon>
        <taxon>Paraphoma</taxon>
    </lineage>
</organism>
<comment type="caution">
    <text evidence="2">The sequence shown here is derived from an EMBL/GenBank/DDBJ whole genome shotgun (WGS) entry which is preliminary data.</text>
</comment>
<dbReference type="AlphaFoldDB" id="A0A8K0RCS9"/>
<keyword evidence="3" id="KW-1185">Reference proteome</keyword>
<accession>A0A8K0RCS9</accession>
<gene>
    <name evidence="2" type="ORF">FB567DRAFT_589891</name>
</gene>